<accession>A0A3P8EB38</accession>
<sequence>MKLDHHGKPESIGRPFRPVVGLLSSAHPRPRHIGCRISGPVVKCSRAEPVGPGFKSRKGARSWMHTAEESHNRTKRPPSASRYSV</sequence>
<keyword evidence="3" id="KW-1185">Reference proteome</keyword>
<evidence type="ECO:0000313" key="2">
    <source>
        <dbReference type="EMBL" id="VDP43788.1"/>
    </source>
</evidence>
<proteinExistence type="predicted"/>
<dbReference type="EMBL" id="UZAI01019234">
    <property type="protein sequence ID" value="VDP43788.1"/>
    <property type="molecule type" value="Genomic_DNA"/>
</dbReference>
<name>A0A3P8EB38_9TREM</name>
<evidence type="ECO:0000313" key="3">
    <source>
        <dbReference type="Proteomes" id="UP000277204"/>
    </source>
</evidence>
<protein>
    <submittedName>
        <fullName evidence="2">Uncharacterized protein</fullName>
    </submittedName>
</protein>
<evidence type="ECO:0000256" key="1">
    <source>
        <dbReference type="SAM" id="MobiDB-lite"/>
    </source>
</evidence>
<feature type="region of interest" description="Disordered" evidence="1">
    <location>
        <begin position="48"/>
        <end position="85"/>
    </location>
</feature>
<reference evidence="2 3" key="1">
    <citation type="submission" date="2018-11" db="EMBL/GenBank/DDBJ databases">
        <authorList>
            <consortium name="Pathogen Informatics"/>
        </authorList>
    </citation>
    <scope>NUCLEOTIDE SEQUENCE [LARGE SCALE GENOMIC DNA]</scope>
    <source>
        <strain evidence="2 3">Zambia</strain>
    </source>
</reference>
<gene>
    <name evidence="2" type="ORF">SMRZ_LOCUS22570</name>
</gene>
<organism evidence="2 3">
    <name type="scientific">Schistosoma margrebowiei</name>
    <dbReference type="NCBI Taxonomy" id="48269"/>
    <lineage>
        <taxon>Eukaryota</taxon>
        <taxon>Metazoa</taxon>
        <taxon>Spiralia</taxon>
        <taxon>Lophotrochozoa</taxon>
        <taxon>Platyhelminthes</taxon>
        <taxon>Trematoda</taxon>
        <taxon>Digenea</taxon>
        <taxon>Strigeidida</taxon>
        <taxon>Schistosomatoidea</taxon>
        <taxon>Schistosomatidae</taxon>
        <taxon>Schistosoma</taxon>
    </lineage>
</organism>
<dbReference type="Proteomes" id="UP000277204">
    <property type="component" value="Unassembled WGS sequence"/>
</dbReference>
<dbReference type="AlphaFoldDB" id="A0A3P8EB38"/>